<feature type="compositionally biased region" description="Basic and acidic residues" evidence="1">
    <location>
        <begin position="96"/>
        <end position="105"/>
    </location>
</feature>
<protein>
    <submittedName>
        <fullName evidence="2">Uncharacterized protein</fullName>
    </submittedName>
</protein>
<feature type="region of interest" description="Disordered" evidence="1">
    <location>
        <begin position="1"/>
        <end position="122"/>
    </location>
</feature>
<sequence length="122" mass="13347">MQDFSNEFEDASYFDDASPRSVADAQIQDQNGLHDEIDDSEKTHDDSSLKDNGTADQQVNTARPEVNTGSREVSNAVHEVNTATPEDLVGPSPTSEDSHVEDQEIKLGNIPQTYEVPTTPNT</sequence>
<organism evidence="2 3">
    <name type="scientific">Tanacetum coccineum</name>
    <dbReference type="NCBI Taxonomy" id="301880"/>
    <lineage>
        <taxon>Eukaryota</taxon>
        <taxon>Viridiplantae</taxon>
        <taxon>Streptophyta</taxon>
        <taxon>Embryophyta</taxon>
        <taxon>Tracheophyta</taxon>
        <taxon>Spermatophyta</taxon>
        <taxon>Magnoliopsida</taxon>
        <taxon>eudicotyledons</taxon>
        <taxon>Gunneridae</taxon>
        <taxon>Pentapetalae</taxon>
        <taxon>asterids</taxon>
        <taxon>campanulids</taxon>
        <taxon>Asterales</taxon>
        <taxon>Asteraceae</taxon>
        <taxon>Asteroideae</taxon>
        <taxon>Anthemideae</taxon>
        <taxon>Anthemidinae</taxon>
        <taxon>Tanacetum</taxon>
    </lineage>
</organism>
<gene>
    <name evidence="2" type="ORF">Tco_1029955</name>
</gene>
<accession>A0ABQ5G6L8</accession>
<comment type="caution">
    <text evidence="2">The sequence shown here is derived from an EMBL/GenBank/DDBJ whole genome shotgun (WGS) entry which is preliminary data.</text>
</comment>
<evidence type="ECO:0000313" key="2">
    <source>
        <dbReference type="EMBL" id="GJT70669.1"/>
    </source>
</evidence>
<reference evidence="2" key="2">
    <citation type="submission" date="2022-01" db="EMBL/GenBank/DDBJ databases">
        <authorList>
            <person name="Yamashiro T."/>
            <person name="Shiraishi A."/>
            <person name="Satake H."/>
            <person name="Nakayama K."/>
        </authorList>
    </citation>
    <scope>NUCLEOTIDE SEQUENCE</scope>
</reference>
<proteinExistence type="predicted"/>
<feature type="compositionally biased region" description="Acidic residues" evidence="1">
    <location>
        <begin position="1"/>
        <end position="13"/>
    </location>
</feature>
<evidence type="ECO:0000313" key="3">
    <source>
        <dbReference type="Proteomes" id="UP001151760"/>
    </source>
</evidence>
<feature type="compositionally biased region" description="Polar residues" evidence="1">
    <location>
        <begin position="50"/>
        <end position="73"/>
    </location>
</feature>
<feature type="compositionally biased region" description="Basic and acidic residues" evidence="1">
    <location>
        <begin position="32"/>
        <end position="49"/>
    </location>
</feature>
<dbReference type="EMBL" id="BQNB010018098">
    <property type="protein sequence ID" value="GJT70669.1"/>
    <property type="molecule type" value="Genomic_DNA"/>
</dbReference>
<dbReference type="Proteomes" id="UP001151760">
    <property type="component" value="Unassembled WGS sequence"/>
</dbReference>
<reference evidence="2" key="1">
    <citation type="journal article" date="2022" name="Int. J. Mol. Sci.">
        <title>Draft Genome of Tanacetum Coccineum: Genomic Comparison of Closely Related Tanacetum-Family Plants.</title>
        <authorList>
            <person name="Yamashiro T."/>
            <person name="Shiraishi A."/>
            <person name="Nakayama K."/>
            <person name="Satake H."/>
        </authorList>
    </citation>
    <scope>NUCLEOTIDE SEQUENCE</scope>
</reference>
<keyword evidence="3" id="KW-1185">Reference proteome</keyword>
<name>A0ABQ5G6L8_9ASTR</name>
<feature type="compositionally biased region" description="Polar residues" evidence="1">
    <location>
        <begin position="110"/>
        <end position="122"/>
    </location>
</feature>
<evidence type="ECO:0000256" key="1">
    <source>
        <dbReference type="SAM" id="MobiDB-lite"/>
    </source>
</evidence>